<proteinExistence type="predicted"/>
<comment type="caution">
    <text evidence="2">The sequence shown here is derived from an EMBL/GenBank/DDBJ whole genome shotgun (WGS) entry which is preliminary data.</text>
</comment>
<evidence type="ECO:0000313" key="2">
    <source>
        <dbReference type="EMBL" id="PNI50875.1"/>
    </source>
</evidence>
<name>A0A2J8LUC1_PANTR</name>
<dbReference type="AlphaFoldDB" id="A0A2J8LUC1"/>
<reference evidence="2 3" key="1">
    <citation type="submission" date="2017-12" db="EMBL/GenBank/DDBJ databases">
        <title>High-resolution comparative analysis of great ape genomes.</title>
        <authorList>
            <person name="Pollen A."/>
            <person name="Hastie A."/>
            <person name="Hormozdiari F."/>
            <person name="Dougherty M."/>
            <person name="Liu R."/>
            <person name="Chaisson M."/>
            <person name="Hoppe E."/>
            <person name="Hill C."/>
            <person name="Pang A."/>
            <person name="Hillier L."/>
            <person name="Baker C."/>
            <person name="Armstrong J."/>
            <person name="Shendure J."/>
            <person name="Paten B."/>
            <person name="Wilson R."/>
            <person name="Chao H."/>
            <person name="Schneider V."/>
            <person name="Ventura M."/>
            <person name="Kronenberg Z."/>
            <person name="Murali S."/>
            <person name="Gordon D."/>
            <person name="Cantsilieris S."/>
            <person name="Munson K."/>
            <person name="Nelson B."/>
            <person name="Raja A."/>
            <person name="Underwood J."/>
            <person name="Diekhans M."/>
            <person name="Fiddes I."/>
            <person name="Haussler D."/>
            <person name="Eichler E."/>
        </authorList>
    </citation>
    <scope>NUCLEOTIDE SEQUENCE [LARGE SCALE GENOMIC DNA]</scope>
    <source>
        <strain evidence="2">Yerkes chimp pedigree #C0471</strain>
    </source>
</reference>
<sequence>LMGEVATDWMDTECPEAKRLKVEEPGMGAEEAVDCRQWTQHHLVAADIRVAPAMALTPPQGDADADGMDVNVRGPDSHPKPLYRLGCPHGRWLNGTDPGGPSGSRGHGGRAHCQPC</sequence>
<evidence type="ECO:0000256" key="1">
    <source>
        <dbReference type="SAM" id="MobiDB-lite"/>
    </source>
</evidence>
<feature type="region of interest" description="Disordered" evidence="1">
    <location>
        <begin position="56"/>
        <end position="116"/>
    </location>
</feature>
<feature type="compositionally biased region" description="Gly residues" evidence="1">
    <location>
        <begin position="97"/>
        <end position="106"/>
    </location>
</feature>
<protein>
    <submittedName>
        <fullName evidence="2">NOTCH3 isoform 6</fullName>
    </submittedName>
</protein>
<accession>A0A2J8LUC1</accession>
<feature type="non-terminal residue" evidence="2">
    <location>
        <position position="1"/>
    </location>
</feature>
<dbReference type="Proteomes" id="UP000236370">
    <property type="component" value="Unassembled WGS sequence"/>
</dbReference>
<dbReference type="EMBL" id="NBAG03000278">
    <property type="protein sequence ID" value="PNI50875.1"/>
    <property type="molecule type" value="Genomic_DNA"/>
</dbReference>
<gene>
    <name evidence="2" type="ORF">CK820_G0026256</name>
</gene>
<evidence type="ECO:0000313" key="3">
    <source>
        <dbReference type="Proteomes" id="UP000236370"/>
    </source>
</evidence>
<organism evidence="2 3">
    <name type="scientific">Pan troglodytes</name>
    <name type="common">Chimpanzee</name>
    <dbReference type="NCBI Taxonomy" id="9598"/>
    <lineage>
        <taxon>Eukaryota</taxon>
        <taxon>Metazoa</taxon>
        <taxon>Chordata</taxon>
        <taxon>Craniata</taxon>
        <taxon>Vertebrata</taxon>
        <taxon>Euteleostomi</taxon>
        <taxon>Mammalia</taxon>
        <taxon>Eutheria</taxon>
        <taxon>Euarchontoglires</taxon>
        <taxon>Primates</taxon>
        <taxon>Haplorrhini</taxon>
        <taxon>Catarrhini</taxon>
        <taxon>Hominidae</taxon>
        <taxon>Pan</taxon>
    </lineage>
</organism>